<evidence type="ECO:0000313" key="4">
    <source>
        <dbReference type="EMBL" id="KER07019.1"/>
    </source>
</evidence>
<proteinExistence type="inferred from homology"/>
<dbReference type="GO" id="GO:1901135">
    <property type="term" value="P:carbohydrate derivative metabolic process"/>
    <property type="evidence" value="ECO:0007669"/>
    <property type="project" value="InterPro"/>
</dbReference>
<dbReference type="SUPFAM" id="SSF53697">
    <property type="entry name" value="SIS domain"/>
    <property type="match status" value="1"/>
</dbReference>
<evidence type="ECO:0000256" key="1">
    <source>
        <dbReference type="ARBA" id="ARBA00010523"/>
    </source>
</evidence>
<dbReference type="GO" id="GO:0004347">
    <property type="term" value="F:glucose-6-phosphate isomerase activity"/>
    <property type="evidence" value="ECO:0007669"/>
    <property type="project" value="UniProtKB-EC"/>
</dbReference>
<accession>A0A081S7W6</accession>
<dbReference type="CDD" id="cd05017">
    <property type="entry name" value="SIS_PGI_PMI_1"/>
    <property type="match status" value="1"/>
</dbReference>
<dbReference type="GO" id="GO:0004476">
    <property type="term" value="F:mannose-6-phosphate isomerase activity"/>
    <property type="evidence" value="ECO:0007669"/>
    <property type="project" value="InterPro"/>
</dbReference>
<dbReference type="EC" id="5.3.1.9" evidence="4"/>
<evidence type="ECO:0000259" key="3">
    <source>
        <dbReference type="PROSITE" id="PS51464"/>
    </source>
</evidence>
<comment type="caution">
    <text evidence="4">The sequence shown here is derived from an EMBL/GenBank/DDBJ whole genome shotgun (WGS) entry which is preliminary data.</text>
</comment>
<dbReference type="AlphaFoldDB" id="A0A081S7W6"/>
<name>A0A081S7W6_9ARCH</name>
<sequence>MKIEQIDKERMFEIYNNWPEIANKSFHKKYEQVNYEEIKHIVFSGMGGSGTIGDIFQAILSKTDIHVSVVKGYLLPNTVNEKALVVTTSVSGNTVETLTVLEQAFQKKTKILALSSGGKMEEYCNERGINFRKVEKFHSPRCSLTSFLYSMLNILKPIIPISTEVIEESIKELEKIKRKISTNNLTKENSALVLAEWINNIPLIYFPNGLQSAAIRFKNSLQENAKNHAIIEDVVESSHNGIVAWEQESSIQPILLEGKEDYVKTKERWRILEDYFKMKKIEHKIIESSEGSILTKLIGLIYMLDYCTIYKAILSNIDPSPITPIEFVKKRL</sequence>
<feature type="domain" description="SIS" evidence="3">
    <location>
        <begin position="26"/>
        <end position="171"/>
    </location>
</feature>
<gene>
    <name evidence="4" type="ORF">AAA799E16_00169</name>
</gene>
<dbReference type="CDD" id="cd05637">
    <property type="entry name" value="SIS_PGI_PMI_2"/>
    <property type="match status" value="1"/>
</dbReference>
<keyword evidence="5" id="KW-1185">Reference proteome</keyword>
<comment type="similarity">
    <text evidence="1">Belongs to the PGI/PMI family.</text>
</comment>
<dbReference type="EMBL" id="JNVL01000002">
    <property type="protein sequence ID" value="KER07019.1"/>
    <property type="molecule type" value="Genomic_DNA"/>
</dbReference>
<dbReference type="InterPro" id="IPR019490">
    <property type="entry name" value="Glu6P/Mann6P_isomerase_C"/>
</dbReference>
<protein>
    <submittedName>
        <fullName evidence="4">Glucose-mannose-6-phosphate isomerase protein</fullName>
        <ecNumber evidence="4">5.3.1.9</ecNumber>
    </submittedName>
</protein>
<reference evidence="4 5" key="1">
    <citation type="submission" date="2014-06" db="EMBL/GenBank/DDBJ databases">
        <authorList>
            <person name="Ngugi D.K."/>
            <person name="Blom J."/>
            <person name="Alam I."/>
            <person name="Rashid M."/>
            <person name="Ba Alawi W."/>
            <person name="Zhang G."/>
            <person name="Hikmawan T."/>
            <person name="Guan Y."/>
            <person name="Antunes A."/>
            <person name="Siam R."/>
            <person name="Eldorry H."/>
            <person name="Bajic V."/>
            <person name="Stingl U."/>
        </authorList>
    </citation>
    <scope>NUCLEOTIDE SEQUENCE [LARGE SCALE GENOMIC DNA]</scope>
    <source>
        <strain evidence="4">SCGC AAA799-E16</strain>
    </source>
</reference>
<dbReference type="Pfam" id="PF01380">
    <property type="entry name" value="SIS"/>
    <property type="match status" value="1"/>
</dbReference>
<keyword evidence="2 4" id="KW-0413">Isomerase</keyword>
<dbReference type="InterPro" id="IPR046348">
    <property type="entry name" value="SIS_dom_sf"/>
</dbReference>
<dbReference type="PATRIC" id="fig|1502292.3.peg.148"/>
<dbReference type="InterPro" id="IPR035484">
    <property type="entry name" value="SIS_PGI/PMI_1"/>
</dbReference>
<dbReference type="PROSITE" id="PS51464">
    <property type="entry name" value="SIS"/>
    <property type="match status" value="1"/>
</dbReference>
<evidence type="ECO:0000313" key="5">
    <source>
        <dbReference type="Proteomes" id="UP000028027"/>
    </source>
</evidence>
<dbReference type="GO" id="GO:0005975">
    <property type="term" value="P:carbohydrate metabolic process"/>
    <property type="evidence" value="ECO:0007669"/>
    <property type="project" value="InterPro"/>
</dbReference>
<dbReference type="InterPro" id="IPR001347">
    <property type="entry name" value="SIS_dom"/>
</dbReference>
<evidence type="ECO:0000256" key="2">
    <source>
        <dbReference type="ARBA" id="ARBA00023235"/>
    </source>
</evidence>
<dbReference type="Pfam" id="PF10432">
    <property type="entry name" value="bact-PGI_C"/>
    <property type="match status" value="1"/>
</dbReference>
<dbReference type="Proteomes" id="UP000028027">
    <property type="component" value="Unassembled WGS sequence"/>
</dbReference>
<organism evidence="4 5">
    <name type="scientific">Marine Group I thaumarchaeote SCGC AAA799-E16</name>
    <dbReference type="NCBI Taxonomy" id="1502292"/>
    <lineage>
        <taxon>Archaea</taxon>
        <taxon>Nitrososphaerota</taxon>
        <taxon>Marine Group I</taxon>
    </lineage>
</organism>
<dbReference type="Gene3D" id="3.40.50.10490">
    <property type="entry name" value="Glucose-6-phosphate isomerase like protein, domain 1"/>
    <property type="match status" value="2"/>
</dbReference>
<dbReference type="GO" id="GO:0097367">
    <property type="term" value="F:carbohydrate derivative binding"/>
    <property type="evidence" value="ECO:0007669"/>
    <property type="project" value="InterPro"/>
</dbReference>